<keyword evidence="2" id="KW-1185">Reference proteome</keyword>
<dbReference type="AlphaFoldDB" id="A0AB33BKZ2"/>
<accession>A0AB33BKZ2</accession>
<dbReference type="EMBL" id="CP020771">
    <property type="protein sequence ID" value="ARI79488.1"/>
    <property type="molecule type" value="Genomic_DNA"/>
</dbReference>
<reference evidence="1 2" key="1">
    <citation type="journal article" date="2018" name="Harmful Algae">
        <title>The highly heterogeneous methylated genomes and diverse restriction-modification systems of bloom-forming Microcystis.</title>
        <authorList>
            <person name="Zhao L."/>
            <person name="Song Y."/>
            <person name="Li L."/>
            <person name="Gan N."/>
            <person name="Brand J.J."/>
            <person name="Song L."/>
        </authorList>
    </citation>
    <scope>NUCLEOTIDE SEQUENCE [LARGE SCALE GENOMIC DNA]</scope>
    <source>
        <strain evidence="1 2">PCC 7806SL</strain>
    </source>
</reference>
<organism evidence="1 2">
    <name type="scientific">Microcystis aeruginosa PCC 7806SL</name>
    <dbReference type="NCBI Taxonomy" id="1903187"/>
    <lineage>
        <taxon>Bacteria</taxon>
        <taxon>Bacillati</taxon>
        <taxon>Cyanobacteriota</taxon>
        <taxon>Cyanophyceae</taxon>
        <taxon>Oscillatoriophycideae</taxon>
        <taxon>Chroococcales</taxon>
        <taxon>Microcystaceae</taxon>
        <taxon>Microcystis</taxon>
    </lineage>
</organism>
<evidence type="ECO:0000313" key="1">
    <source>
        <dbReference type="EMBL" id="ARI79488.1"/>
    </source>
</evidence>
<protein>
    <submittedName>
        <fullName evidence="1">Uncharacterized protein</fullName>
    </submittedName>
</protein>
<dbReference type="Proteomes" id="UP000192439">
    <property type="component" value="Chromosome"/>
</dbReference>
<gene>
    <name evidence="1" type="ORF">BH695_0207</name>
</gene>
<proteinExistence type="predicted"/>
<name>A0AB33BKZ2_MICA7</name>
<evidence type="ECO:0000313" key="2">
    <source>
        <dbReference type="Proteomes" id="UP000192439"/>
    </source>
</evidence>
<sequence length="40" mass="4440">MNGELIPLLTTSIDDKILAARALRAKTGEKTEEKGDIWLK</sequence>